<dbReference type="SMART" id="SM00481">
    <property type="entry name" value="POLIIIAc"/>
    <property type="match status" value="1"/>
</dbReference>
<dbReference type="Pfam" id="PF02811">
    <property type="entry name" value="PHP"/>
    <property type="match status" value="1"/>
</dbReference>
<evidence type="ECO:0000313" key="2">
    <source>
        <dbReference type="EMBL" id="WCO65560.1"/>
    </source>
</evidence>
<dbReference type="GO" id="GO:0008270">
    <property type="term" value="F:zinc ion binding"/>
    <property type="evidence" value="ECO:0007669"/>
    <property type="project" value="TreeGrafter"/>
</dbReference>
<proteinExistence type="predicted"/>
<dbReference type="SUPFAM" id="SSF47802">
    <property type="entry name" value="DNA polymerase beta, N-terminal domain-like"/>
    <property type="match status" value="1"/>
</dbReference>
<dbReference type="GO" id="GO:0005829">
    <property type="term" value="C:cytosol"/>
    <property type="evidence" value="ECO:0007669"/>
    <property type="project" value="TreeGrafter"/>
</dbReference>
<dbReference type="CDD" id="cd07436">
    <property type="entry name" value="PHP_PolX"/>
    <property type="match status" value="1"/>
</dbReference>
<dbReference type="InterPro" id="IPR047967">
    <property type="entry name" value="PolX_PHP"/>
</dbReference>
<name>A0AAF0BU77_9ACTN</name>
<sequence>MLAVSPLDAPMDPSDALDRVAHLIERGLGSSRKAAAFRTAADALRAAGDDEVRRLHAAGRLTALDGVGASTAAVAAEALDGGVPERLADLEATTVVPDGDGAELRAALRGDCHSHSTWSDGGAPIVDMARAAMALGHEYLVLTDHSPRLTVARGLNRERLEAQLEEIAALNEELAPFRILTGVEVDIFPDGTLDGDDDMLDRLDVVVASVHSKLSMGRTEMTQRMVKAVLDPRVDILGHCTGRKLKGLPDPGPEHIPASAYVRQQSHFDPEVVFAACEATDTAVEINCRPERRDPPDELLALAVDVGCWISIDTDAHAPAQLEWQPYGCDKAVRHGLGPDRVVNTWAADDLLAWTEA</sequence>
<dbReference type="NCBIfam" id="NF005928">
    <property type="entry name" value="PRK07945.1"/>
    <property type="match status" value="1"/>
</dbReference>
<dbReference type="EMBL" id="CP116942">
    <property type="protein sequence ID" value="WCO65560.1"/>
    <property type="molecule type" value="Genomic_DNA"/>
</dbReference>
<dbReference type="InterPro" id="IPR050243">
    <property type="entry name" value="PHP_phosphatase"/>
</dbReference>
<dbReference type="KEGG" id="ima:PO878_13735"/>
<dbReference type="SUPFAM" id="SSF89550">
    <property type="entry name" value="PHP domain-like"/>
    <property type="match status" value="1"/>
</dbReference>
<feature type="domain" description="Polymerase/histidinol phosphatase N-terminal" evidence="1">
    <location>
        <begin position="110"/>
        <end position="189"/>
    </location>
</feature>
<dbReference type="Gene3D" id="3.20.20.140">
    <property type="entry name" value="Metal-dependent hydrolases"/>
    <property type="match status" value="1"/>
</dbReference>
<dbReference type="InterPro" id="IPR004013">
    <property type="entry name" value="PHP_dom"/>
</dbReference>
<organism evidence="2 3">
    <name type="scientific">Iamia majanohamensis</name>
    <dbReference type="NCBI Taxonomy" id="467976"/>
    <lineage>
        <taxon>Bacteria</taxon>
        <taxon>Bacillati</taxon>
        <taxon>Actinomycetota</taxon>
        <taxon>Acidimicrobiia</taxon>
        <taxon>Acidimicrobiales</taxon>
        <taxon>Iamiaceae</taxon>
        <taxon>Iamia</taxon>
    </lineage>
</organism>
<accession>A0AAF0BU77</accession>
<protein>
    <submittedName>
        <fullName evidence="2">PHP domain-containing protein</fullName>
    </submittedName>
</protein>
<gene>
    <name evidence="2" type="ORF">PO878_13735</name>
</gene>
<dbReference type="InterPro" id="IPR003141">
    <property type="entry name" value="Pol/His_phosphatase_N"/>
</dbReference>
<dbReference type="GO" id="GO:0042578">
    <property type="term" value="F:phosphoric ester hydrolase activity"/>
    <property type="evidence" value="ECO:0007669"/>
    <property type="project" value="TreeGrafter"/>
</dbReference>
<dbReference type="InterPro" id="IPR027421">
    <property type="entry name" value="DNA_pol_lamdba_lyase_dom_sf"/>
</dbReference>
<dbReference type="InterPro" id="IPR016195">
    <property type="entry name" value="Pol/histidinol_Pase-like"/>
</dbReference>
<dbReference type="AlphaFoldDB" id="A0AAF0BU77"/>
<keyword evidence="3" id="KW-1185">Reference proteome</keyword>
<dbReference type="Gene3D" id="1.10.150.110">
    <property type="entry name" value="DNA polymerase beta, N-terminal domain-like"/>
    <property type="match status" value="1"/>
</dbReference>
<reference evidence="2" key="1">
    <citation type="submission" date="2023-01" db="EMBL/GenBank/DDBJ databases">
        <title>The diversity of Class Acidimicrobiia in South China Sea sediment environments and the proposal of Iamia marina sp. nov., a novel species of the genus Iamia.</title>
        <authorList>
            <person name="He Y."/>
            <person name="Tian X."/>
        </authorList>
    </citation>
    <scope>NUCLEOTIDE SEQUENCE</scope>
    <source>
        <strain evidence="2">DSM 19957</strain>
    </source>
</reference>
<dbReference type="Proteomes" id="UP001216390">
    <property type="component" value="Chromosome"/>
</dbReference>
<evidence type="ECO:0000313" key="3">
    <source>
        <dbReference type="Proteomes" id="UP001216390"/>
    </source>
</evidence>
<dbReference type="FunFam" id="3.20.20.140:FF:000047">
    <property type="entry name" value="PHP domain-containing protein"/>
    <property type="match status" value="1"/>
</dbReference>
<dbReference type="PANTHER" id="PTHR36928">
    <property type="entry name" value="PHOSPHATASE YCDX-RELATED"/>
    <property type="match status" value="1"/>
</dbReference>
<dbReference type="PANTHER" id="PTHR36928:SF1">
    <property type="entry name" value="PHOSPHATASE YCDX-RELATED"/>
    <property type="match status" value="1"/>
</dbReference>
<evidence type="ECO:0000259" key="1">
    <source>
        <dbReference type="SMART" id="SM00481"/>
    </source>
</evidence>